<protein>
    <submittedName>
        <fullName evidence="2">Uncharacterized protein</fullName>
    </submittedName>
</protein>
<dbReference type="Proteomes" id="UP001501000">
    <property type="component" value="Unassembled WGS sequence"/>
</dbReference>
<feature type="compositionally biased region" description="Polar residues" evidence="1">
    <location>
        <begin position="9"/>
        <end position="19"/>
    </location>
</feature>
<evidence type="ECO:0000256" key="1">
    <source>
        <dbReference type="SAM" id="MobiDB-lite"/>
    </source>
</evidence>
<keyword evidence="3" id="KW-1185">Reference proteome</keyword>
<gene>
    <name evidence="2" type="ORF">GCM10022244_29900</name>
</gene>
<comment type="caution">
    <text evidence="2">The sequence shown here is derived from an EMBL/GenBank/DDBJ whole genome shotgun (WGS) entry which is preliminary data.</text>
</comment>
<dbReference type="EMBL" id="BAABAJ010000008">
    <property type="protein sequence ID" value="GAA3918707.1"/>
    <property type="molecule type" value="Genomic_DNA"/>
</dbReference>
<accession>A0ABP7MB37</accession>
<organism evidence="2 3">
    <name type="scientific">Streptomyces gulbargensis</name>
    <dbReference type="NCBI Taxonomy" id="364901"/>
    <lineage>
        <taxon>Bacteria</taxon>
        <taxon>Bacillati</taxon>
        <taxon>Actinomycetota</taxon>
        <taxon>Actinomycetes</taxon>
        <taxon>Kitasatosporales</taxon>
        <taxon>Streptomycetaceae</taxon>
        <taxon>Streptomyces</taxon>
    </lineage>
</organism>
<name>A0ABP7MB37_9ACTN</name>
<sequence length="81" mass="8114">MWPARCRSATASGASGTPNRSDRRSAARVAPMSGQVPTAAKDLLDSGSGVKAGARATHATQRGGRAPTTSHSTAPPSGRGE</sequence>
<feature type="region of interest" description="Disordered" evidence="1">
    <location>
        <begin position="1"/>
        <end position="81"/>
    </location>
</feature>
<reference evidence="3" key="1">
    <citation type="journal article" date="2019" name="Int. J. Syst. Evol. Microbiol.">
        <title>The Global Catalogue of Microorganisms (GCM) 10K type strain sequencing project: providing services to taxonomists for standard genome sequencing and annotation.</title>
        <authorList>
            <consortium name="The Broad Institute Genomics Platform"/>
            <consortium name="The Broad Institute Genome Sequencing Center for Infectious Disease"/>
            <person name="Wu L."/>
            <person name="Ma J."/>
        </authorList>
    </citation>
    <scope>NUCLEOTIDE SEQUENCE [LARGE SCALE GENOMIC DNA]</scope>
    <source>
        <strain evidence="3">JCM 16956</strain>
    </source>
</reference>
<proteinExistence type="predicted"/>
<evidence type="ECO:0000313" key="3">
    <source>
        <dbReference type="Proteomes" id="UP001501000"/>
    </source>
</evidence>
<evidence type="ECO:0000313" key="2">
    <source>
        <dbReference type="EMBL" id="GAA3918707.1"/>
    </source>
</evidence>